<accession>A0A4Q7YMX2</accession>
<protein>
    <recommendedName>
        <fullName evidence="3">Excisionase family DNA binding protein</fullName>
    </recommendedName>
</protein>
<dbReference type="OrthoDB" id="122685at2"/>
<dbReference type="Proteomes" id="UP000292958">
    <property type="component" value="Unassembled WGS sequence"/>
</dbReference>
<sequence>MLKNNRHLQDASSGPPDYHDDYLLTAREVAAILRVSERWVRDHTTRRSPKIRAIKLGPLVRYIWGDVKAFMAGLSTDPPSHPPR</sequence>
<name>A0A4Q7YMX2_9BACT</name>
<evidence type="ECO:0000313" key="2">
    <source>
        <dbReference type="Proteomes" id="UP000292958"/>
    </source>
</evidence>
<gene>
    <name evidence="1" type="ORF">BDD14_0010</name>
</gene>
<dbReference type="RefSeq" id="WP_130417041.1">
    <property type="nucleotide sequence ID" value="NZ_SHKW01000001.1"/>
</dbReference>
<dbReference type="EMBL" id="SHKW01000001">
    <property type="protein sequence ID" value="RZU38740.1"/>
    <property type="molecule type" value="Genomic_DNA"/>
</dbReference>
<reference evidence="1 2" key="1">
    <citation type="submission" date="2019-02" db="EMBL/GenBank/DDBJ databases">
        <title>Genomic Encyclopedia of Archaeal and Bacterial Type Strains, Phase II (KMG-II): from individual species to whole genera.</title>
        <authorList>
            <person name="Goeker M."/>
        </authorList>
    </citation>
    <scope>NUCLEOTIDE SEQUENCE [LARGE SCALE GENOMIC DNA]</scope>
    <source>
        <strain evidence="1 2">DSM 18101</strain>
    </source>
</reference>
<comment type="caution">
    <text evidence="1">The sequence shown here is derived from an EMBL/GenBank/DDBJ whole genome shotgun (WGS) entry which is preliminary data.</text>
</comment>
<dbReference type="AlphaFoldDB" id="A0A4Q7YMX2"/>
<evidence type="ECO:0008006" key="3">
    <source>
        <dbReference type="Google" id="ProtNLM"/>
    </source>
</evidence>
<keyword evidence="2" id="KW-1185">Reference proteome</keyword>
<evidence type="ECO:0000313" key="1">
    <source>
        <dbReference type="EMBL" id="RZU38740.1"/>
    </source>
</evidence>
<proteinExistence type="predicted"/>
<organism evidence="1 2">
    <name type="scientific">Edaphobacter modestus</name>
    <dbReference type="NCBI Taxonomy" id="388466"/>
    <lineage>
        <taxon>Bacteria</taxon>
        <taxon>Pseudomonadati</taxon>
        <taxon>Acidobacteriota</taxon>
        <taxon>Terriglobia</taxon>
        <taxon>Terriglobales</taxon>
        <taxon>Acidobacteriaceae</taxon>
        <taxon>Edaphobacter</taxon>
    </lineage>
</organism>